<dbReference type="AlphaFoldDB" id="A0A1T5L2I5"/>
<dbReference type="EMBL" id="FUZT01000005">
    <property type="protein sequence ID" value="SKC70143.1"/>
    <property type="molecule type" value="Genomic_DNA"/>
</dbReference>
<evidence type="ECO:0000313" key="2">
    <source>
        <dbReference type="Proteomes" id="UP000190285"/>
    </source>
</evidence>
<dbReference type="Pfam" id="PF00132">
    <property type="entry name" value="Hexapep"/>
    <property type="match status" value="1"/>
</dbReference>
<gene>
    <name evidence="1" type="ORF">SAMN02194393_02384</name>
</gene>
<dbReference type="RefSeq" id="WP_079491881.1">
    <property type="nucleotide sequence ID" value="NZ_FUZT01000005.1"/>
</dbReference>
<name>A0A1T5L2I5_9FIRM</name>
<dbReference type="SUPFAM" id="SSF51161">
    <property type="entry name" value="Trimeric LpxA-like enzymes"/>
    <property type="match status" value="1"/>
</dbReference>
<keyword evidence="2" id="KW-1185">Reference proteome</keyword>
<dbReference type="InterPro" id="IPR001451">
    <property type="entry name" value="Hexapep"/>
</dbReference>
<reference evidence="1 2" key="1">
    <citation type="submission" date="2017-02" db="EMBL/GenBank/DDBJ databases">
        <authorList>
            <person name="Peterson S.W."/>
        </authorList>
    </citation>
    <scope>NUCLEOTIDE SEQUENCE [LARGE SCALE GENOMIC DNA]</scope>
    <source>
        <strain evidence="1 2">M1</strain>
    </source>
</reference>
<dbReference type="Gene3D" id="2.160.10.10">
    <property type="entry name" value="Hexapeptide repeat proteins"/>
    <property type="match status" value="1"/>
</dbReference>
<accession>A0A1T5L2I5</accession>
<dbReference type="OrthoDB" id="9803036at2"/>
<organism evidence="1 2">
    <name type="scientific">Maledivibacter halophilus</name>
    <dbReference type="NCBI Taxonomy" id="36842"/>
    <lineage>
        <taxon>Bacteria</taxon>
        <taxon>Bacillati</taxon>
        <taxon>Bacillota</taxon>
        <taxon>Clostridia</taxon>
        <taxon>Peptostreptococcales</taxon>
        <taxon>Caminicellaceae</taxon>
        <taxon>Maledivibacter</taxon>
    </lineage>
</organism>
<proteinExistence type="predicted"/>
<dbReference type="PANTHER" id="PTHR13061">
    <property type="entry name" value="DYNACTIN SUBUNIT P25"/>
    <property type="match status" value="1"/>
</dbReference>
<dbReference type="GO" id="GO:0016740">
    <property type="term" value="F:transferase activity"/>
    <property type="evidence" value="ECO:0007669"/>
    <property type="project" value="UniProtKB-KW"/>
</dbReference>
<dbReference type="PANTHER" id="PTHR13061:SF29">
    <property type="entry name" value="GAMMA CARBONIC ANHYDRASE-LIKE 1, MITOCHONDRIAL-RELATED"/>
    <property type="match status" value="1"/>
</dbReference>
<evidence type="ECO:0000313" key="1">
    <source>
        <dbReference type="EMBL" id="SKC70143.1"/>
    </source>
</evidence>
<sequence>MIIKYIDYEPDIHESCYISETAQIIGRVKLKENANIWFGSVLRGDESYIEVGRNTNIQDNAVVHINKDMPTIIGESCTIGHSAIVHACTVGNNVLIGMGAIILDGAVIEDNVIIGAGALVPPGKTIPKNSLAVGSPCKIVRKLTEEEVKGLEESAKHYVKSSKEYKVK</sequence>
<dbReference type="CDD" id="cd04645">
    <property type="entry name" value="LbH_gamma_CA_like"/>
    <property type="match status" value="1"/>
</dbReference>
<dbReference type="InterPro" id="IPR050484">
    <property type="entry name" value="Transf_Hexapept/Carb_Anhydrase"/>
</dbReference>
<dbReference type="InterPro" id="IPR047324">
    <property type="entry name" value="LbH_gamma_CA-like"/>
</dbReference>
<dbReference type="Proteomes" id="UP000190285">
    <property type="component" value="Unassembled WGS sequence"/>
</dbReference>
<protein>
    <submittedName>
        <fullName evidence="1">Carbonic anhydrase or acetyltransferase, isoleucine patch superfamily</fullName>
    </submittedName>
</protein>
<dbReference type="InterPro" id="IPR011004">
    <property type="entry name" value="Trimer_LpxA-like_sf"/>
</dbReference>
<dbReference type="STRING" id="36842.SAMN02194393_02384"/>
<keyword evidence="1" id="KW-0808">Transferase</keyword>